<evidence type="ECO:0000313" key="4">
    <source>
        <dbReference type="Proteomes" id="UP000293852"/>
    </source>
</evidence>
<feature type="domain" description="Tyrosine specific protein phosphatases" evidence="2">
    <location>
        <begin position="170"/>
        <end position="236"/>
    </location>
</feature>
<organism evidence="3 4">
    <name type="scientific">Xylanimonas ulmi</name>
    <dbReference type="NCBI Taxonomy" id="228973"/>
    <lineage>
        <taxon>Bacteria</taxon>
        <taxon>Bacillati</taxon>
        <taxon>Actinomycetota</taxon>
        <taxon>Actinomycetes</taxon>
        <taxon>Micrococcales</taxon>
        <taxon>Promicromonosporaceae</taxon>
        <taxon>Xylanimonas</taxon>
    </lineage>
</organism>
<proteinExistence type="predicted"/>
<protein>
    <submittedName>
        <fullName evidence="3">Protein-tyrosine phosphatase</fullName>
    </submittedName>
</protein>
<dbReference type="InterPro" id="IPR029021">
    <property type="entry name" value="Prot-tyrosine_phosphatase-like"/>
</dbReference>
<gene>
    <name evidence="3" type="ORF">EV386_1726</name>
</gene>
<accession>A0A4Q7M3J0</accession>
<feature type="region of interest" description="Disordered" evidence="1">
    <location>
        <begin position="29"/>
        <end position="49"/>
    </location>
</feature>
<dbReference type="EMBL" id="SGWX01000001">
    <property type="protein sequence ID" value="RZS61427.1"/>
    <property type="molecule type" value="Genomic_DNA"/>
</dbReference>
<dbReference type="Gene3D" id="3.90.190.10">
    <property type="entry name" value="Protein tyrosine phosphatase superfamily"/>
    <property type="match status" value="1"/>
</dbReference>
<dbReference type="Pfam" id="PF13350">
    <property type="entry name" value="Y_phosphatase3"/>
    <property type="match status" value="1"/>
</dbReference>
<dbReference type="AlphaFoldDB" id="A0A4Q7M3J0"/>
<comment type="caution">
    <text evidence="3">The sequence shown here is derived from an EMBL/GenBank/DDBJ whole genome shotgun (WGS) entry which is preliminary data.</text>
</comment>
<dbReference type="PROSITE" id="PS50056">
    <property type="entry name" value="TYR_PHOSPHATASE_2"/>
    <property type="match status" value="1"/>
</dbReference>
<name>A0A4Q7M3J0_9MICO</name>
<dbReference type="Proteomes" id="UP000293852">
    <property type="component" value="Unassembled WGS sequence"/>
</dbReference>
<dbReference type="GO" id="GO:0004721">
    <property type="term" value="F:phosphoprotein phosphatase activity"/>
    <property type="evidence" value="ECO:0007669"/>
    <property type="project" value="InterPro"/>
</dbReference>
<keyword evidence="4" id="KW-1185">Reference proteome</keyword>
<dbReference type="InterPro" id="IPR026893">
    <property type="entry name" value="Tyr/Ser_Pase_IphP-type"/>
</dbReference>
<dbReference type="InterPro" id="IPR000387">
    <property type="entry name" value="Tyr_Pase_dom"/>
</dbReference>
<evidence type="ECO:0000259" key="2">
    <source>
        <dbReference type="PROSITE" id="PS50056"/>
    </source>
</evidence>
<dbReference type="SUPFAM" id="SSF52799">
    <property type="entry name" value="(Phosphotyrosine protein) phosphatases II"/>
    <property type="match status" value="1"/>
</dbReference>
<evidence type="ECO:0000313" key="3">
    <source>
        <dbReference type="EMBL" id="RZS61427.1"/>
    </source>
</evidence>
<evidence type="ECO:0000256" key="1">
    <source>
        <dbReference type="SAM" id="MobiDB-lite"/>
    </source>
</evidence>
<sequence>MPLVHQSRLPWRRHRNTVAKVVAPAATLGRRPRRRWPRGTHPMTTPSRTLPIRGARNVRDLGGYATQDGRRIKFGRLVRAAELTDVTPADRAYLADRVHVIADLRTSHERAERPTPPIEGVRNVHLPVFEQGGHDNNITKAVRAAAQGTLDEPPMLEVNREFVTSELATRTYVELIDHVLGAPEDKAVLWHCTAGKDRTGMAAVILLVALGVDEHTIYEDYLETNEHLAEHVERIVGEIADPTEAAVMRSFWVAKRSYLDAAFDEMRARFGSVDGYLRTALGLDDAKREALRAALLH</sequence>
<reference evidence="3 4" key="1">
    <citation type="submission" date="2019-02" db="EMBL/GenBank/DDBJ databases">
        <title>Sequencing the genomes of 1000 actinobacteria strains.</title>
        <authorList>
            <person name="Klenk H.-P."/>
        </authorList>
    </citation>
    <scope>NUCLEOTIDE SEQUENCE [LARGE SCALE GENOMIC DNA]</scope>
    <source>
        <strain evidence="3 4">DSM 16932</strain>
    </source>
</reference>